<dbReference type="CDD" id="cd06853">
    <property type="entry name" value="GT_WecA_like"/>
    <property type="match status" value="1"/>
</dbReference>
<dbReference type="GO" id="GO:0046872">
    <property type="term" value="F:metal ion binding"/>
    <property type="evidence" value="ECO:0007669"/>
    <property type="project" value="UniProtKB-KW"/>
</dbReference>
<evidence type="ECO:0000256" key="2">
    <source>
        <dbReference type="ARBA" id="ARBA00022475"/>
    </source>
</evidence>
<dbReference type="GO" id="GO:0071555">
    <property type="term" value="P:cell wall organization"/>
    <property type="evidence" value="ECO:0007669"/>
    <property type="project" value="TreeGrafter"/>
</dbReference>
<feature type="transmembrane region" description="Helical" evidence="9">
    <location>
        <begin position="310"/>
        <end position="328"/>
    </location>
</feature>
<evidence type="ECO:0000256" key="7">
    <source>
        <dbReference type="PIRSR" id="PIRSR600715-1"/>
    </source>
</evidence>
<reference evidence="10 11" key="1">
    <citation type="submission" date="2019-09" db="EMBL/GenBank/DDBJ databases">
        <title>Screening of Novel Bioactive Compounds from Soil-Associated.</title>
        <authorList>
            <person name="Zhao S."/>
        </authorList>
    </citation>
    <scope>NUCLEOTIDE SEQUENCE [LARGE SCALE GENOMIC DNA]</scope>
    <source>
        <strain evidence="10 11">HIT-DPA4</strain>
    </source>
</reference>
<comment type="caution">
    <text evidence="10">The sequence shown here is derived from an EMBL/GenBank/DDBJ whole genome shotgun (WGS) entry which is preliminary data.</text>
</comment>
<dbReference type="EMBL" id="VZRB01000038">
    <property type="protein sequence ID" value="KAB1140771.1"/>
    <property type="molecule type" value="Genomic_DNA"/>
</dbReference>
<gene>
    <name evidence="10" type="ORF">F7R91_34720</name>
</gene>
<keyword evidence="7" id="KW-0479">Metal-binding</keyword>
<evidence type="ECO:0000256" key="3">
    <source>
        <dbReference type="ARBA" id="ARBA00022679"/>
    </source>
</evidence>
<dbReference type="Pfam" id="PF00953">
    <property type="entry name" value="Glycos_transf_4"/>
    <property type="match status" value="1"/>
</dbReference>
<dbReference type="AlphaFoldDB" id="A0A6H9UQL4"/>
<dbReference type="GO" id="GO:0005886">
    <property type="term" value="C:plasma membrane"/>
    <property type="evidence" value="ECO:0007669"/>
    <property type="project" value="UniProtKB-SubCell"/>
</dbReference>
<feature type="binding site" evidence="7">
    <location>
        <position position="207"/>
    </location>
    <ligand>
        <name>Mg(2+)</name>
        <dbReference type="ChEBI" id="CHEBI:18420"/>
    </ligand>
</feature>
<keyword evidence="2" id="KW-1003">Cell membrane</keyword>
<evidence type="ECO:0000256" key="8">
    <source>
        <dbReference type="SAM" id="MobiDB-lite"/>
    </source>
</evidence>
<dbReference type="GO" id="GO:0016780">
    <property type="term" value="F:phosphotransferase activity, for other substituted phosphate groups"/>
    <property type="evidence" value="ECO:0007669"/>
    <property type="project" value="InterPro"/>
</dbReference>
<evidence type="ECO:0000256" key="9">
    <source>
        <dbReference type="SAM" id="Phobius"/>
    </source>
</evidence>
<feature type="transmembrane region" description="Helical" evidence="9">
    <location>
        <begin position="76"/>
        <end position="94"/>
    </location>
</feature>
<evidence type="ECO:0000313" key="11">
    <source>
        <dbReference type="Proteomes" id="UP000442707"/>
    </source>
</evidence>
<proteinExistence type="predicted"/>
<comment type="cofactor">
    <cofactor evidence="7">
        <name>Mg(2+)</name>
        <dbReference type="ChEBI" id="CHEBI:18420"/>
    </cofactor>
</comment>
<keyword evidence="5 9" id="KW-1133">Transmembrane helix</keyword>
<protein>
    <submittedName>
        <fullName evidence="10">Undecaprenyl/decaprenyl-phosphate alpha-N-acetylglucosaminyl 1-phosphate transferase</fullName>
    </submittedName>
</protein>
<feature type="transmembrane region" description="Helical" evidence="9">
    <location>
        <begin position="50"/>
        <end position="70"/>
    </location>
</feature>
<keyword evidence="4 9" id="KW-0812">Transmembrane</keyword>
<dbReference type="GO" id="GO:0044038">
    <property type="term" value="P:cell wall macromolecule biosynthetic process"/>
    <property type="evidence" value="ECO:0007669"/>
    <property type="project" value="TreeGrafter"/>
</dbReference>
<keyword evidence="3 10" id="KW-0808">Transferase</keyword>
<sequence>MSPLPMTVAVGCVALSLGALLTEPLRRFALRYGVTDRPNGRKGHARPTPYLGGIAVAVVTLAAGAATAFAGGFGSPGLAVLLGGAAVMAVLGLIDDLRPLGPAVRLGVEATAATAVVLVGGHPTLLGGPLDAVIAVLWIVFTTNAFNLLDNMDGASSSVGAVIGVFLCWQAWWIGQAGLGLVLVALSGACLGFLLHNWHPARIFLGDSGSLFIGFTVACAAVLLHKDAAGLAAPAGLLAATLVVTVDTALVMLSRYREARPLLQGGLDHASHRLRRMGLTVRQTALAIGTFAAVGGLSGVLLAHGVLPSGGLLLAATVLGLATVALLLRVPSAAVPAPSVAAAGGVELSVGRQMARQTAGGAPDLRKEPSRIGESGMAG</sequence>
<feature type="transmembrane region" description="Helical" evidence="9">
    <location>
        <begin position="6"/>
        <end position="29"/>
    </location>
</feature>
<accession>A0A6H9UQL4</accession>
<feature type="transmembrane region" description="Helical" evidence="9">
    <location>
        <begin position="203"/>
        <end position="225"/>
    </location>
</feature>
<feature type="binding site" evidence="7">
    <location>
        <position position="147"/>
    </location>
    <ligand>
        <name>Mg(2+)</name>
        <dbReference type="ChEBI" id="CHEBI:18420"/>
    </ligand>
</feature>
<feature type="transmembrane region" description="Helical" evidence="9">
    <location>
        <begin position="231"/>
        <end position="253"/>
    </location>
</feature>
<evidence type="ECO:0000313" key="10">
    <source>
        <dbReference type="EMBL" id="KAB1140771.1"/>
    </source>
</evidence>
<dbReference type="Proteomes" id="UP000442707">
    <property type="component" value="Unassembled WGS sequence"/>
</dbReference>
<evidence type="ECO:0000256" key="4">
    <source>
        <dbReference type="ARBA" id="ARBA00022692"/>
    </source>
</evidence>
<feature type="transmembrane region" description="Helical" evidence="9">
    <location>
        <begin position="285"/>
        <end position="304"/>
    </location>
</feature>
<keyword evidence="6 9" id="KW-0472">Membrane</keyword>
<name>A0A6H9UQL4_9ACTN</name>
<feature type="transmembrane region" description="Helical" evidence="9">
    <location>
        <begin position="179"/>
        <end position="196"/>
    </location>
</feature>
<feature type="transmembrane region" description="Helical" evidence="9">
    <location>
        <begin position="132"/>
        <end position="149"/>
    </location>
</feature>
<evidence type="ECO:0000256" key="6">
    <source>
        <dbReference type="ARBA" id="ARBA00023136"/>
    </source>
</evidence>
<evidence type="ECO:0000256" key="5">
    <source>
        <dbReference type="ARBA" id="ARBA00022989"/>
    </source>
</evidence>
<feature type="transmembrane region" description="Helical" evidence="9">
    <location>
        <begin position="106"/>
        <end position="126"/>
    </location>
</feature>
<comment type="subcellular location">
    <subcellularLocation>
        <location evidence="1">Cell membrane</location>
        <topology evidence="1">Multi-pass membrane protein</topology>
    </subcellularLocation>
</comment>
<organism evidence="10 11">
    <name type="scientific">Streptomyces luteolifulvus</name>
    <dbReference type="NCBI Taxonomy" id="2615112"/>
    <lineage>
        <taxon>Bacteria</taxon>
        <taxon>Bacillati</taxon>
        <taxon>Actinomycetota</taxon>
        <taxon>Actinomycetes</taxon>
        <taxon>Kitasatosporales</taxon>
        <taxon>Streptomycetaceae</taxon>
        <taxon>Streptomyces</taxon>
    </lineage>
</organism>
<evidence type="ECO:0000256" key="1">
    <source>
        <dbReference type="ARBA" id="ARBA00004651"/>
    </source>
</evidence>
<feature type="transmembrane region" description="Helical" evidence="9">
    <location>
        <begin position="156"/>
        <end position="173"/>
    </location>
</feature>
<dbReference type="InterPro" id="IPR000715">
    <property type="entry name" value="Glycosyl_transferase_4"/>
</dbReference>
<feature type="region of interest" description="Disordered" evidence="8">
    <location>
        <begin position="357"/>
        <end position="379"/>
    </location>
</feature>
<dbReference type="GO" id="GO:0009103">
    <property type="term" value="P:lipopolysaccharide biosynthetic process"/>
    <property type="evidence" value="ECO:0007669"/>
    <property type="project" value="TreeGrafter"/>
</dbReference>
<dbReference type="PANTHER" id="PTHR22926">
    <property type="entry name" value="PHOSPHO-N-ACETYLMURAMOYL-PENTAPEPTIDE-TRANSFERASE"/>
    <property type="match status" value="1"/>
</dbReference>
<dbReference type="PANTHER" id="PTHR22926:SF3">
    <property type="entry name" value="UNDECAPRENYL-PHOSPHATE ALPHA-N-ACETYLGLUCOSAMINYL 1-PHOSPHATE TRANSFERASE"/>
    <property type="match status" value="1"/>
</dbReference>
<keyword evidence="7" id="KW-0460">Magnesium</keyword>
<keyword evidence="11" id="KW-1185">Reference proteome</keyword>